<keyword evidence="2" id="KW-1185">Reference proteome</keyword>
<accession>A0ACC0BJP0</accession>
<proteinExistence type="predicted"/>
<dbReference type="EMBL" id="CM044703">
    <property type="protein sequence ID" value="KAI5672767.1"/>
    <property type="molecule type" value="Genomic_DNA"/>
</dbReference>
<name>A0ACC0BJP0_CATRO</name>
<comment type="caution">
    <text evidence="1">The sequence shown here is derived from an EMBL/GenBank/DDBJ whole genome shotgun (WGS) entry which is preliminary data.</text>
</comment>
<evidence type="ECO:0000313" key="1">
    <source>
        <dbReference type="EMBL" id="KAI5672767.1"/>
    </source>
</evidence>
<protein>
    <submittedName>
        <fullName evidence="1">Uncharacterized protein</fullName>
    </submittedName>
</protein>
<organism evidence="1 2">
    <name type="scientific">Catharanthus roseus</name>
    <name type="common">Madagascar periwinkle</name>
    <name type="synonym">Vinca rosea</name>
    <dbReference type="NCBI Taxonomy" id="4058"/>
    <lineage>
        <taxon>Eukaryota</taxon>
        <taxon>Viridiplantae</taxon>
        <taxon>Streptophyta</taxon>
        <taxon>Embryophyta</taxon>
        <taxon>Tracheophyta</taxon>
        <taxon>Spermatophyta</taxon>
        <taxon>Magnoliopsida</taxon>
        <taxon>eudicotyledons</taxon>
        <taxon>Gunneridae</taxon>
        <taxon>Pentapetalae</taxon>
        <taxon>asterids</taxon>
        <taxon>lamiids</taxon>
        <taxon>Gentianales</taxon>
        <taxon>Apocynaceae</taxon>
        <taxon>Rauvolfioideae</taxon>
        <taxon>Vinceae</taxon>
        <taxon>Catharanthinae</taxon>
        <taxon>Catharanthus</taxon>
    </lineage>
</organism>
<dbReference type="Proteomes" id="UP001060085">
    <property type="component" value="Linkage Group LG03"/>
</dbReference>
<gene>
    <name evidence="1" type="ORF">M9H77_13131</name>
</gene>
<reference evidence="2" key="1">
    <citation type="journal article" date="2023" name="Nat. Plants">
        <title>Single-cell RNA sequencing provides a high-resolution roadmap for understanding the multicellular compartmentation of specialized metabolism.</title>
        <authorList>
            <person name="Sun S."/>
            <person name="Shen X."/>
            <person name="Li Y."/>
            <person name="Li Y."/>
            <person name="Wang S."/>
            <person name="Li R."/>
            <person name="Zhang H."/>
            <person name="Shen G."/>
            <person name="Guo B."/>
            <person name="Wei J."/>
            <person name="Xu J."/>
            <person name="St-Pierre B."/>
            <person name="Chen S."/>
            <person name="Sun C."/>
        </authorList>
    </citation>
    <scope>NUCLEOTIDE SEQUENCE [LARGE SCALE GENOMIC DNA]</scope>
</reference>
<sequence length="108" mass="12438">MNPQVPIKCETKNNINFGSIIALQRPVTNQTHSHGKQITIPDHCRMLQWRMERENCTYAGFQVSYGTSYTRDFFLTGLELKNLQPNLVNRGGNNENKQLQRNESKTIA</sequence>
<evidence type="ECO:0000313" key="2">
    <source>
        <dbReference type="Proteomes" id="UP001060085"/>
    </source>
</evidence>